<dbReference type="SUPFAM" id="SSF56029">
    <property type="entry name" value="Monooxygenase (hydroxylase) regulatory protein"/>
    <property type="match status" value="1"/>
</dbReference>
<comment type="caution">
    <text evidence="2">The sequence shown here is derived from an EMBL/GenBank/DDBJ whole genome shotgun (WGS) entry which is preliminary data.</text>
</comment>
<proteinExistence type="inferred from homology"/>
<dbReference type="OrthoDB" id="9805636at2"/>
<organism evidence="2 3">
    <name type="scientific">Zoogloea oleivorans</name>
    <dbReference type="NCBI Taxonomy" id="1552750"/>
    <lineage>
        <taxon>Bacteria</taxon>
        <taxon>Pseudomonadati</taxon>
        <taxon>Pseudomonadota</taxon>
        <taxon>Betaproteobacteria</taxon>
        <taxon>Rhodocyclales</taxon>
        <taxon>Zoogloeaceae</taxon>
        <taxon>Zoogloea</taxon>
    </lineage>
</organism>
<accession>A0A6C2CMI6</accession>
<dbReference type="InterPro" id="IPR036889">
    <property type="entry name" value="mOase_MmoB_DmpM_sf"/>
</dbReference>
<keyword evidence="2" id="KW-0503">Monooxygenase</keyword>
<dbReference type="EMBL" id="SDKK01000023">
    <property type="protein sequence ID" value="TYC54225.1"/>
    <property type="molecule type" value="Genomic_DNA"/>
</dbReference>
<name>A0A6C2CMI6_9RHOO</name>
<reference evidence="2 3" key="1">
    <citation type="submission" date="2019-01" db="EMBL/GenBank/DDBJ databases">
        <title>Zoogloea oleivorans genome sequencing and assembly.</title>
        <authorList>
            <person name="Tancsics A."/>
            <person name="Farkas M."/>
            <person name="Kriszt B."/>
            <person name="Maroti G."/>
            <person name="Horvath B."/>
        </authorList>
    </citation>
    <scope>NUCLEOTIDE SEQUENCE [LARGE SCALE GENOMIC DNA]</scope>
    <source>
        <strain evidence="2 3">Buc</strain>
    </source>
</reference>
<dbReference type="InterPro" id="IPR003454">
    <property type="entry name" value="MOase_MmoB_DmpM"/>
</dbReference>
<dbReference type="RefSeq" id="WP_148580866.1">
    <property type="nucleotide sequence ID" value="NZ_SDKK01000023.1"/>
</dbReference>
<evidence type="ECO:0000256" key="1">
    <source>
        <dbReference type="ARBA" id="ARBA00006313"/>
    </source>
</evidence>
<evidence type="ECO:0000313" key="2">
    <source>
        <dbReference type="EMBL" id="TYC54225.1"/>
    </source>
</evidence>
<dbReference type="Proteomes" id="UP000389128">
    <property type="component" value="Unassembled WGS sequence"/>
</dbReference>
<dbReference type="Gene3D" id="3.90.56.10">
    <property type="entry name" value="Monooxygenase component MmoB/DmpM"/>
    <property type="match status" value="1"/>
</dbReference>
<gene>
    <name evidence="2" type="ORF">ETQ85_20050</name>
</gene>
<evidence type="ECO:0000313" key="3">
    <source>
        <dbReference type="Proteomes" id="UP000389128"/>
    </source>
</evidence>
<keyword evidence="2" id="KW-0560">Oxidoreductase</keyword>
<dbReference type="Pfam" id="PF02406">
    <property type="entry name" value="MmoB_DmpM"/>
    <property type="match status" value="1"/>
</dbReference>
<comment type="similarity">
    <text evidence="1">Belongs to the TmoD/XamoD family.</text>
</comment>
<dbReference type="AlphaFoldDB" id="A0A6C2CMI6"/>
<dbReference type="GO" id="GO:0004497">
    <property type="term" value="F:monooxygenase activity"/>
    <property type="evidence" value="ECO:0007669"/>
    <property type="project" value="UniProtKB-KW"/>
</dbReference>
<keyword evidence="3" id="KW-1185">Reference proteome</keyword>
<sequence length="89" mass="10024">MSTVFIALQTNEDTRPIIEAIEIDNPHAIVHRQPAMVKIDAEGTLVIRKSTIEEQIGRDFDLQELHINLISLTGNVIEDDDTLTLSWNS</sequence>
<protein>
    <submittedName>
        <fullName evidence="2">Monooxygenase</fullName>
    </submittedName>
</protein>